<dbReference type="InterPro" id="IPR026791">
    <property type="entry name" value="DOCK"/>
</dbReference>
<dbReference type="GO" id="GO:0007264">
    <property type="term" value="P:small GTPase-mediated signal transduction"/>
    <property type="evidence" value="ECO:0007669"/>
    <property type="project" value="InterPro"/>
</dbReference>
<protein>
    <submittedName>
        <fullName evidence="6">C2 DOCK-type domain-containing protein</fullName>
    </submittedName>
</protein>
<feature type="compositionally biased region" description="Polar residues" evidence="2">
    <location>
        <begin position="172"/>
        <end position="183"/>
    </location>
</feature>
<evidence type="ECO:0000313" key="6">
    <source>
        <dbReference type="WBParaSite" id="HPBE_0002122401-mRNA-1"/>
    </source>
</evidence>
<keyword evidence="5" id="KW-1185">Reference proteome</keyword>
<accession>A0A183GFN9</accession>
<dbReference type="PANTHER" id="PTHR23317">
    <property type="entry name" value="DEDICATOR OF CYTOKINESIS DOCK"/>
    <property type="match status" value="1"/>
</dbReference>
<dbReference type="OrthoDB" id="47328at2759"/>
<evidence type="ECO:0000259" key="3">
    <source>
        <dbReference type="PROSITE" id="PS51650"/>
    </source>
</evidence>
<dbReference type="AlphaFoldDB" id="A0A183GFN9"/>
<dbReference type="GO" id="GO:0005085">
    <property type="term" value="F:guanyl-nucleotide exchange factor activity"/>
    <property type="evidence" value="ECO:0007669"/>
    <property type="project" value="InterPro"/>
</dbReference>
<evidence type="ECO:0000256" key="1">
    <source>
        <dbReference type="PROSITE-ProRule" id="PRU00983"/>
    </source>
</evidence>
<feature type="compositionally biased region" description="Gly residues" evidence="2">
    <location>
        <begin position="159"/>
        <end position="171"/>
    </location>
</feature>
<dbReference type="Pfam" id="PF14429">
    <property type="entry name" value="DOCK-C2"/>
    <property type="match status" value="1"/>
</dbReference>
<dbReference type="Gene3D" id="2.60.40.150">
    <property type="entry name" value="C2 domain"/>
    <property type="match status" value="1"/>
</dbReference>
<dbReference type="InterPro" id="IPR027007">
    <property type="entry name" value="C2_DOCK-type_domain"/>
</dbReference>
<evidence type="ECO:0000313" key="5">
    <source>
        <dbReference type="Proteomes" id="UP000050761"/>
    </source>
</evidence>
<dbReference type="InterPro" id="IPR035892">
    <property type="entry name" value="C2_domain_sf"/>
</dbReference>
<dbReference type="PANTHER" id="PTHR23317:SF76">
    <property type="entry name" value="LD20667P"/>
    <property type="match status" value="1"/>
</dbReference>
<gene>
    <name evidence="4" type="ORF">HPBE_LOCUS21223</name>
</gene>
<comment type="similarity">
    <text evidence="1">Belongs to the DOCK family.</text>
</comment>
<name>A0A183GFN9_HELPZ</name>
<reference evidence="6" key="2">
    <citation type="submission" date="2019-09" db="UniProtKB">
        <authorList>
            <consortium name="WormBaseParasite"/>
        </authorList>
    </citation>
    <scope>IDENTIFICATION</scope>
</reference>
<dbReference type="WBParaSite" id="HPBE_0002122401-mRNA-1">
    <property type="protein sequence ID" value="HPBE_0002122401-mRNA-1"/>
    <property type="gene ID" value="HPBE_0002122401"/>
</dbReference>
<dbReference type="EMBL" id="UZAH01032802">
    <property type="protein sequence ID" value="VDP23934.1"/>
    <property type="molecule type" value="Genomic_DNA"/>
</dbReference>
<evidence type="ECO:0000256" key="2">
    <source>
        <dbReference type="SAM" id="MobiDB-lite"/>
    </source>
</evidence>
<evidence type="ECO:0000313" key="4">
    <source>
        <dbReference type="EMBL" id="VDP23934.1"/>
    </source>
</evidence>
<reference evidence="4 5" key="1">
    <citation type="submission" date="2018-11" db="EMBL/GenBank/DDBJ databases">
        <authorList>
            <consortium name="Pathogen Informatics"/>
        </authorList>
    </citation>
    <scope>NUCLEOTIDE SEQUENCE [LARGE SCALE GENOMIC DNA]</scope>
</reference>
<feature type="domain" description="C2 DOCK-type" evidence="3">
    <location>
        <begin position="276"/>
        <end position="337"/>
    </location>
</feature>
<dbReference type="Proteomes" id="UP000050761">
    <property type="component" value="Unassembled WGS sequence"/>
</dbReference>
<proteinExistence type="inferred from homology"/>
<sequence>MRVQTVRRRTVVGRFQLEKILQACEIADASEPYANCAARDERTKEKLSAAAADFCERLGAYRMPLGFMIVDLQKVLNGANSLERSSEMTMSTVTSTTGIVTGEATAPLASIAGETDSIVSADRVSNTSTSTFRRMGSGTSASAVLNRVRTPLQRRKFLGGSGGGGGGGGGSDDSTTADVSSVGKSEADRLSDEDLYKLLADARRPGGKLSRLKTFSADLALQLSGKSCGTGEELLMRLSPEMLRVAPFSGGAGAELTKDIQEFPAKGFYMANTSYRNLLYIYPKSANLTNRPGTARNISIKVELMNGQEQPLCVLYSRGAGTDMVSVARTAVVYHNK</sequence>
<organism evidence="5 6">
    <name type="scientific">Heligmosomoides polygyrus</name>
    <name type="common">Parasitic roundworm</name>
    <dbReference type="NCBI Taxonomy" id="6339"/>
    <lineage>
        <taxon>Eukaryota</taxon>
        <taxon>Metazoa</taxon>
        <taxon>Ecdysozoa</taxon>
        <taxon>Nematoda</taxon>
        <taxon>Chromadorea</taxon>
        <taxon>Rhabditida</taxon>
        <taxon>Rhabditina</taxon>
        <taxon>Rhabditomorpha</taxon>
        <taxon>Strongyloidea</taxon>
        <taxon>Heligmosomidae</taxon>
        <taxon>Heligmosomoides</taxon>
    </lineage>
</organism>
<accession>A0A3P8CVQ8</accession>
<dbReference type="PROSITE" id="PS51650">
    <property type="entry name" value="C2_DOCK"/>
    <property type="match status" value="1"/>
</dbReference>
<feature type="region of interest" description="Disordered" evidence="2">
    <location>
        <begin position="155"/>
        <end position="186"/>
    </location>
</feature>